<organism evidence="5 6">
    <name type="scientific">Brenthis ino</name>
    <name type="common">lesser marbled fritillary</name>
    <dbReference type="NCBI Taxonomy" id="405034"/>
    <lineage>
        <taxon>Eukaryota</taxon>
        <taxon>Metazoa</taxon>
        <taxon>Ecdysozoa</taxon>
        <taxon>Arthropoda</taxon>
        <taxon>Hexapoda</taxon>
        <taxon>Insecta</taxon>
        <taxon>Pterygota</taxon>
        <taxon>Neoptera</taxon>
        <taxon>Endopterygota</taxon>
        <taxon>Lepidoptera</taxon>
        <taxon>Glossata</taxon>
        <taxon>Ditrysia</taxon>
        <taxon>Papilionoidea</taxon>
        <taxon>Nymphalidae</taxon>
        <taxon>Heliconiinae</taxon>
        <taxon>Argynnini</taxon>
        <taxon>Brenthis</taxon>
    </lineage>
</organism>
<keyword evidence="1 3" id="KW-0479">Metal-binding</keyword>
<keyword evidence="2" id="KW-0862">Zinc</keyword>
<dbReference type="InterPro" id="IPR056499">
    <property type="entry name" value="Beta-prop_HPS5-like"/>
</dbReference>
<evidence type="ECO:0000313" key="6">
    <source>
        <dbReference type="Proteomes" id="UP000838878"/>
    </source>
</evidence>
<dbReference type="EMBL" id="OV170233">
    <property type="protein sequence ID" value="CAH0719145.1"/>
    <property type="molecule type" value="Genomic_DNA"/>
</dbReference>
<dbReference type="PROSITE" id="PS50089">
    <property type="entry name" value="ZF_RING_2"/>
    <property type="match status" value="1"/>
</dbReference>
<dbReference type="SUPFAM" id="SSF57850">
    <property type="entry name" value="RING/U-box"/>
    <property type="match status" value="1"/>
</dbReference>
<dbReference type="SUPFAM" id="SSF50978">
    <property type="entry name" value="WD40 repeat-like"/>
    <property type="match status" value="1"/>
</dbReference>
<sequence length="993" mass="114075">MSFPKIPPYILQELPDITEIVNFPIKNIQRIKYTCFDVSRTLIAFGATSGGIYVFNRWPCEFVQLIPSKDGPITRLAISADEKQIGFANGKGIITVTECEQTLSGFSTTSSKEHQGNEVTAMIWSGNMLFTGDDIGKVSVLQLQNFIAKRMFQSSSQIIMSLDSRICQLDAKECMLLVSTLTRCYICNTVQEQYRQIGQKLRDGEFGACFAYIEKTITNGSLENNHHDFTEVKKYNIVDDDARFTVGEEFANTAIFCARPSSRLWEASVDGMVRRTHQFKQVLANQPMKLITQDLYNTEKFSVQDSKNGDGQSVNFTKIYTLNNAIFSYSRNSLFFLNIQNVDNTVWYDEYNDIVECRVFNDMIYLKLANNSLISLRFTKVDKFLVKCYADGKFGLCAEMCALFKKYLLSDNSSPKLRILVGLKEKLDNGVLKNLEDLFEKFERLKVTDATQTKSGIYVVDNTYTQTLLDDNTKMRQDDLPPDPLQTLKGITVSVSDKLNTSKKMLKEKWEGFEEKMKHLSIDKQDVPHIRQENDIYPKWIPRDDYNADTANVTDSDIIFKESSQNETPVEIDSSSIEKDKVCKMLYQQARLSLVNKESELNLNSIIDEYTIDINEIHDLMLSLEKYCISIDAIEESKFAPNNIFLTYLNNAENKSELIYLIIKDEVLYKYFVDSCIAVNLKTQKLSRIGCECGFPLPYIRTSQMPIFSELIDNFIEQQWTNQTKEQCYEICKRMPYLWRKILYLRRNEDLINVLRILLQMLDESLLHSFLPQFTLDTWERAIQLYATLYANICLNCNKKFEHICVKEMLSWDQLGSMLIKSVGGKNAIKLMERHANLIEMGALTMKFYHTCLLVHLYEKYDGTIVIPLVDAIYSAYDFEESRIEIQKLLLNSSDGNIRNTALPLTVAGTSPYWGLKRFYEKNLPIQKGNILNDILIIMTMNDLMDCSLCGLPLQNEVLIQDGGLWVFKCGHTFHGACLNLNKIKLCPSCSLQ</sequence>
<dbReference type="PANTHER" id="PTHR23287">
    <property type="entry name" value="RUBY-EYE2-LIKE PROTEIN"/>
    <property type="match status" value="1"/>
</dbReference>
<dbReference type="OrthoDB" id="19493at2759"/>
<dbReference type="GO" id="GO:0048066">
    <property type="term" value="P:developmental pigmentation"/>
    <property type="evidence" value="ECO:0007669"/>
    <property type="project" value="TreeGrafter"/>
</dbReference>
<gene>
    <name evidence="5" type="ORF">BINO364_LOCUS5531</name>
</gene>
<accession>A0A8J9YAE0</accession>
<dbReference type="Gene3D" id="2.130.10.10">
    <property type="entry name" value="YVTN repeat-like/Quinoprotein amine dehydrogenase"/>
    <property type="match status" value="1"/>
</dbReference>
<dbReference type="AlphaFoldDB" id="A0A8J9YAE0"/>
<keyword evidence="1 3" id="KW-0863">Zinc-finger</keyword>
<dbReference type="GO" id="GO:0008270">
    <property type="term" value="F:zinc ion binding"/>
    <property type="evidence" value="ECO:0007669"/>
    <property type="project" value="UniProtKB-KW"/>
</dbReference>
<evidence type="ECO:0000256" key="2">
    <source>
        <dbReference type="ARBA" id="ARBA00022833"/>
    </source>
</evidence>
<feature type="domain" description="RING-type" evidence="4">
    <location>
        <begin position="947"/>
        <end position="991"/>
    </location>
</feature>
<dbReference type="GO" id="GO:0005737">
    <property type="term" value="C:cytoplasm"/>
    <property type="evidence" value="ECO:0007669"/>
    <property type="project" value="TreeGrafter"/>
</dbReference>
<dbReference type="InterPro" id="IPR001841">
    <property type="entry name" value="Znf_RING"/>
</dbReference>
<evidence type="ECO:0000259" key="4">
    <source>
        <dbReference type="PROSITE" id="PS50089"/>
    </source>
</evidence>
<evidence type="ECO:0000313" key="5">
    <source>
        <dbReference type="EMBL" id="CAH0719145.1"/>
    </source>
</evidence>
<dbReference type="Pfam" id="PF23756">
    <property type="entry name" value="Beta-prop_HPS5"/>
    <property type="match status" value="1"/>
</dbReference>
<dbReference type="InterPro" id="IPR056446">
    <property type="entry name" value="TPR_HPS5_insects"/>
</dbReference>
<protein>
    <recommendedName>
        <fullName evidence="4">RING-type domain-containing protein</fullName>
    </recommendedName>
</protein>
<evidence type="ECO:0000256" key="1">
    <source>
        <dbReference type="ARBA" id="ARBA00022771"/>
    </source>
</evidence>
<dbReference type="Proteomes" id="UP000838878">
    <property type="component" value="Chromosome 13"/>
</dbReference>
<proteinExistence type="predicted"/>
<dbReference type="InterPro" id="IPR036322">
    <property type="entry name" value="WD40_repeat_dom_sf"/>
</dbReference>
<evidence type="ECO:0000256" key="3">
    <source>
        <dbReference type="PROSITE-ProRule" id="PRU00175"/>
    </source>
</evidence>
<dbReference type="PANTHER" id="PTHR23287:SF18">
    <property type="entry name" value="BLOC-2 COMPLEX MEMBER HPS5"/>
    <property type="match status" value="1"/>
</dbReference>
<feature type="non-terminal residue" evidence="5">
    <location>
        <position position="993"/>
    </location>
</feature>
<reference evidence="5" key="1">
    <citation type="submission" date="2021-12" db="EMBL/GenBank/DDBJ databases">
        <authorList>
            <person name="Martin H S."/>
        </authorList>
    </citation>
    <scope>NUCLEOTIDE SEQUENCE</scope>
</reference>
<dbReference type="InterPro" id="IPR015943">
    <property type="entry name" value="WD40/YVTN_repeat-like_dom_sf"/>
</dbReference>
<keyword evidence="6" id="KW-1185">Reference proteome</keyword>
<dbReference type="Pfam" id="PF23757">
    <property type="entry name" value="TPR_HPS5_insect"/>
    <property type="match status" value="1"/>
</dbReference>
<name>A0A8J9YAE0_9NEOP</name>